<keyword evidence="5" id="KW-1185">Reference proteome</keyword>
<dbReference type="Proteomes" id="UP001059480">
    <property type="component" value="Unassembled WGS sequence"/>
</dbReference>
<keyword evidence="2" id="KW-0676">Redox-active center</keyword>
<dbReference type="Pfam" id="PF03960">
    <property type="entry name" value="ArsC"/>
    <property type="match status" value="1"/>
</dbReference>
<dbReference type="Gene3D" id="3.40.30.10">
    <property type="entry name" value="Glutaredoxin"/>
    <property type="match status" value="1"/>
</dbReference>
<evidence type="ECO:0000313" key="5">
    <source>
        <dbReference type="Proteomes" id="UP001059480"/>
    </source>
</evidence>
<reference evidence="4" key="3">
    <citation type="journal article" date="2023" name="Microbiol. Resour. Announc.">
        <title>Draft Genome Sequence of Granulicatella sp. Strain S8, Isolated from a Marine Fish, Seriola quinqueradiata.</title>
        <authorList>
            <person name="Lee M."/>
            <person name="Farooq A."/>
            <person name="Jeong J.B."/>
            <person name="Jung M.Y."/>
        </authorList>
    </citation>
    <scope>NUCLEOTIDE SEQUENCE</scope>
    <source>
        <strain evidence="4">S8</strain>
    </source>
</reference>
<comment type="caution">
    <text evidence="4">The sequence shown here is derived from an EMBL/GenBank/DDBJ whole genome shotgun (WGS) entry which is preliminary data.</text>
</comment>
<evidence type="ECO:0000256" key="3">
    <source>
        <dbReference type="PROSITE-ProRule" id="PRU01282"/>
    </source>
</evidence>
<dbReference type="RefSeq" id="WP_256944240.1">
    <property type="nucleotide sequence ID" value="NZ_JANHNZ010000001.1"/>
</dbReference>
<comment type="similarity">
    <text evidence="3">Belongs to the ArsC family.</text>
</comment>
<dbReference type="InterPro" id="IPR006660">
    <property type="entry name" value="Arsenate_reductase-like"/>
</dbReference>
<dbReference type="PANTHER" id="PTHR30041">
    <property type="entry name" value="ARSENATE REDUCTASE"/>
    <property type="match status" value="1"/>
</dbReference>
<gene>
    <name evidence="4" type="ORF">NPA36_00930</name>
</gene>
<proteinExistence type="inferred from homology"/>
<evidence type="ECO:0000256" key="2">
    <source>
        <dbReference type="ARBA" id="ARBA00023284"/>
    </source>
</evidence>
<dbReference type="PANTHER" id="PTHR30041:SF8">
    <property type="entry name" value="PROTEIN YFFB"/>
    <property type="match status" value="1"/>
</dbReference>
<reference evidence="4" key="1">
    <citation type="submission" date="2022-07" db="EMBL/GenBank/DDBJ databases">
        <authorList>
            <person name="Jung M.-Y."/>
            <person name="Lee M."/>
        </authorList>
    </citation>
    <scope>NUCLEOTIDE SEQUENCE</scope>
    <source>
        <strain evidence="4">S8</strain>
    </source>
</reference>
<dbReference type="PROSITE" id="PS51353">
    <property type="entry name" value="ARSC"/>
    <property type="match status" value="1"/>
</dbReference>
<dbReference type="NCBIfam" id="TIGR01617">
    <property type="entry name" value="arsC_related"/>
    <property type="match status" value="1"/>
</dbReference>
<reference evidence="4" key="2">
    <citation type="journal article" date="2023" name="Curr. Microbiol.">
        <title>Granulicatella seriolae sp. nov., a Novel Facultative Anaerobe Isolated from Yellowtail Marine Fish.</title>
        <authorList>
            <person name="Lee M."/>
            <person name="Choi Y.J."/>
            <person name="Farooq A."/>
            <person name="Jeong J.B."/>
            <person name="Jung M.Y."/>
        </authorList>
    </citation>
    <scope>NUCLEOTIDE SEQUENCE</scope>
    <source>
        <strain evidence="4">S8</strain>
    </source>
</reference>
<organism evidence="4 5">
    <name type="scientific">Granulicatella seriolae</name>
    <dbReference type="NCBI Taxonomy" id="2967226"/>
    <lineage>
        <taxon>Bacteria</taxon>
        <taxon>Bacillati</taxon>
        <taxon>Bacillota</taxon>
        <taxon>Bacilli</taxon>
        <taxon>Lactobacillales</taxon>
        <taxon>Carnobacteriaceae</taxon>
        <taxon>Granulicatella</taxon>
    </lineage>
</organism>
<accession>A0ABT1WKR4</accession>
<dbReference type="EMBL" id="JANHNZ010000001">
    <property type="protein sequence ID" value="MCQ9209130.1"/>
    <property type="molecule type" value="Genomic_DNA"/>
</dbReference>
<evidence type="ECO:0000313" key="4">
    <source>
        <dbReference type="EMBL" id="MCQ9209130.1"/>
    </source>
</evidence>
<keyword evidence="1" id="KW-1015">Disulfide bond</keyword>
<dbReference type="SUPFAM" id="SSF52833">
    <property type="entry name" value="Thioredoxin-like"/>
    <property type="match status" value="1"/>
</dbReference>
<evidence type="ECO:0000256" key="1">
    <source>
        <dbReference type="ARBA" id="ARBA00023157"/>
    </source>
</evidence>
<name>A0ABT1WKR4_9LACT</name>
<protein>
    <submittedName>
        <fullName evidence="4">Spx/MgsR family RNA polymerase-binding regulatory protein</fullName>
    </submittedName>
</protein>
<dbReference type="PROSITE" id="PS51354">
    <property type="entry name" value="GLUTAREDOXIN_2"/>
    <property type="match status" value="1"/>
</dbReference>
<dbReference type="InterPro" id="IPR036249">
    <property type="entry name" value="Thioredoxin-like_sf"/>
</dbReference>
<dbReference type="InterPro" id="IPR006504">
    <property type="entry name" value="Tscrpt_reg_Spx/MgsR"/>
</dbReference>
<sequence length="117" mass="13613">MKTIYVHPKCSTCLKAKKWLDQEGIPYKVEDIREVRPDLETMRAIKEANHLTVKNMFNTSGELYKEMDLKDKLDDLTDDQALEILLSDGMLIRRPLLVEGTKTTFGFKEETYSKLWG</sequence>